<dbReference type="GO" id="GO:0015074">
    <property type="term" value="P:DNA integration"/>
    <property type="evidence" value="ECO:0007669"/>
    <property type="project" value="InterPro"/>
</dbReference>
<gene>
    <name evidence="2" type="ORF">HNP73_001869</name>
</gene>
<dbReference type="RefSeq" id="WP_184148376.1">
    <property type="nucleotide sequence ID" value="NZ_JACHFM010000002.1"/>
</dbReference>
<comment type="caution">
    <text evidence="2">The sequence shown here is derived from an EMBL/GenBank/DDBJ whole genome shotgun (WGS) entry which is preliminary data.</text>
</comment>
<sequence>MPVRRIRQRIGVRHPRGRQIERWRHHHTTERPHSALGYRTPMEVLTGNTATAHKPLAGAQLPLIAEFNQRDSSSPRP</sequence>
<organism evidence="2 3">
    <name type="scientific">Amaricoccus macauensis</name>
    <dbReference type="NCBI Taxonomy" id="57001"/>
    <lineage>
        <taxon>Bacteria</taxon>
        <taxon>Pseudomonadati</taxon>
        <taxon>Pseudomonadota</taxon>
        <taxon>Alphaproteobacteria</taxon>
        <taxon>Rhodobacterales</taxon>
        <taxon>Paracoccaceae</taxon>
        <taxon>Amaricoccus</taxon>
    </lineage>
</organism>
<dbReference type="Proteomes" id="UP000549457">
    <property type="component" value="Unassembled WGS sequence"/>
</dbReference>
<evidence type="ECO:0000259" key="1">
    <source>
        <dbReference type="Pfam" id="PF13683"/>
    </source>
</evidence>
<dbReference type="AlphaFoldDB" id="A0A840SRH7"/>
<keyword evidence="3" id="KW-1185">Reference proteome</keyword>
<name>A0A840SRH7_9RHOB</name>
<proteinExistence type="predicted"/>
<evidence type="ECO:0000313" key="2">
    <source>
        <dbReference type="EMBL" id="MBB5221933.1"/>
    </source>
</evidence>
<reference evidence="2 3" key="1">
    <citation type="submission" date="2020-08" db="EMBL/GenBank/DDBJ databases">
        <title>Genomic Encyclopedia of Type Strains, Phase IV (KMG-IV): sequencing the most valuable type-strain genomes for metagenomic binning, comparative biology and taxonomic classification.</title>
        <authorList>
            <person name="Goeker M."/>
        </authorList>
    </citation>
    <scope>NUCLEOTIDE SEQUENCE [LARGE SCALE GENOMIC DNA]</scope>
    <source>
        <strain evidence="2 3">DSM 101730</strain>
    </source>
</reference>
<accession>A0A840SRH7</accession>
<dbReference type="EMBL" id="JACHFM010000002">
    <property type="protein sequence ID" value="MBB5221933.1"/>
    <property type="molecule type" value="Genomic_DNA"/>
</dbReference>
<dbReference type="InterPro" id="IPR001584">
    <property type="entry name" value="Integrase_cat-core"/>
</dbReference>
<feature type="domain" description="Integrase catalytic" evidence="1">
    <location>
        <begin position="18"/>
        <end position="41"/>
    </location>
</feature>
<protein>
    <recommendedName>
        <fullName evidence="1">Integrase catalytic domain-containing protein</fullName>
    </recommendedName>
</protein>
<dbReference type="Pfam" id="PF13683">
    <property type="entry name" value="rve_3"/>
    <property type="match status" value="1"/>
</dbReference>
<evidence type="ECO:0000313" key="3">
    <source>
        <dbReference type="Proteomes" id="UP000549457"/>
    </source>
</evidence>